<keyword evidence="7 10" id="KW-0472">Membrane</keyword>
<keyword evidence="6 10" id="KW-1133">Transmembrane helix</keyword>
<comment type="caution">
    <text evidence="10">Lacks conserved residue(s) required for the propagation of feature annotation.</text>
</comment>
<reference evidence="11" key="1">
    <citation type="submission" date="2014-10" db="EMBL/GenBank/DDBJ databases">
        <authorList>
            <person name="Wang S."/>
            <person name="Zhang Y."/>
        </authorList>
    </citation>
    <scope>NUCLEOTIDE SEQUENCE</scope>
</reference>
<evidence type="ECO:0000256" key="10">
    <source>
        <dbReference type="RuleBase" id="RU351113"/>
    </source>
</evidence>
<keyword evidence="8 10" id="KW-0675">Receptor</keyword>
<organism evidence="11">
    <name type="scientific">Microplitis mediator</name>
    <dbReference type="NCBI Taxonomy" id="375433"/>
    <lineage>
        <taxon>Eukaryota</taxon>
        <taxon>Metazoa</taxon>
        <taxon>Ecdysozoa</taxon>
        <taxon>Arthropoda</taxon>
        <taxon>Hexapoda</taxon>
        <taxon>Insecta</taxon>
        <taxon>Pterygota</taxon>
        <taxon>Neoptera</taxon>
        <taxon>Endopterygota</taxon>
        <taxon>Hymenoptera</taxon>
        <taxon>Apocrita</taxon>
        <taxon>Ichneumonoidea</taxon>
        <taxon>Braconidae</taxon>
        <taxon>Microgastrinae</taxon>
        <taxon>Microplitis</taxon>
    </lineage>
</organism>
<dbReference type="PANTHER" id="PTHR21137:SF35">
    <property type="entry name" value="ODORANT RECEPTOR 19A-RELATED"/>
    <property type="match status" value="1"/>
</dbReference>
<accession>A0A0H4KCQ4</accession>
<evidence type="ECO:0000256" key="4">
    <source>
        <dbReference type="ARBA" id="ARBA00022692"/>
    </source>
</evidence>
<feature type="transmembrane region" description="Helical" evidence="10">
    <location>
        <begin position="367"/>
        <end position="386"/>
    </location>
</feature>
<keyword evidence="9 10" id="KW-0807">Transducer</keyword>
<evidence type="ECO:0000313" key="11">
    <source>
        <dbReference type="EMBL" id="AKO89981.1"/>
    </source>
</evidence>
<evidence type="ECO:0000256" key="8">
    <source>
        <dbReference type="ARBA" id="ARBA00023170"/>
    </source>
</evidence>
<evidence type="ECO:0000256" key="1">
    <source>
        <dbReference type="ARBA" id="ARBA00004651"/>
    </source>
</evidence>
<gene>
    <name evidence="11" type="primary">OR17</name>
</gene>
<dbReference type="Pfam" id="PF02949">
    <property type="entry name" value="7tm_6"/>
    <property type="match status" value="1"/>
</dbReference>
<keyword evidence="4 10" id="KW-0812">Transmembrane</keyword>
<evidence type="ECO:0000256" key="5">
    <source>
        <dbReference type="ARBA" id="ARBA00022725"/>
    </source>
</evidence>
<dbReference type="GO" id="GO:0004984">
    <property type="term" value="F:olfactory receptor activity"/>
    <property type="evidence" value="ECO:0007669"/>
    <property type="project" value="InterPro"/>
</dbReference>
<evidence type="ECO:0000256" key="9">
    <source>
        <dbReference type="ARBA" id="ARBA00023224"/>
    </source>
</evidence>
<dbReference type="GO" id="GO:0005549">
    <property type="term" value="F:odorant binding"/>
    <property type="evidence" value="ECO:0007669"/>
    <property type="project" value="InterPro"/>
</dbReference>
<dbReference type="GO" id="GO:0007165">
    <property type="term" value="P:signal transduction"/>
    <property type="evidence" value="ECO:0007669"/>
    <property type="project" value="UniProtKB-KW"/>
</dbReference>
<keyword evidence="5 10" id="KW-0552">Olfaction</keyword>
<keyword evidence="3 10" id="KW-0716">Sensory transduction</keyword>
<evidence type="ECO:0000256" key="3">
    <source>
        <dbReference type="ARBA" id="ARBA00022606"/>
    </source>
</evidence>
<proteinExistence type="evidence at transcript level"/>
<evidence type="ECO:0000256" key="2">
    <source>
        <dbReference type="ARBA" id="ARBA00022475"/>
    </source>
</evidence>
<feature type="transmembrane region" description="Helical" evidence="10">
    <location>
        <begin position="41"/>
        <end position="60"/>
    </location>
</feature>
<dbReference type="InterPro" id="IPR004117">
    <property type="entry name" value="7tm6_olfct_rcpt"/>
</dbReference>
<keyword evidence="2" id="KW-1003">Cell membrane</keyword>
<sequence>MENIPIDIHRKFLNINITILRYSGVWPLLPTAKIGWKVFNFIYRIFNLTVFIFYLITLGADAVTNYKDLTIFGSDGCYFFGTCMCVFKACKFWASYHKIIKLIVDVYDPIDVLVRSADPGILMNIKKSYYQESIAFWGFSTLCSFFHFSVIFLIPREKGILPIRAIYPFDTKISPNYELAIIYQAYCLAYALCVTIALDITTIGFIRWSTLQIAALTSNYKNSNPNVTKRASLVTSSSDARKIIEKLNKIKITDDDVEIETFLPLDYHETKYFINDLFLSRFTTCIKNHQRLIKIIRDLNAVLSPLMLVQFATSTCIICLNGYQMILAETMTYNQWMSGWECAYGKVKSNELRNLVTIAMMPAIKPFAFNAVGLFALSMPTLLAVVKSSYFMLILLTTVTED</sequence>
<feature type="transmembrane region" description="Helical" evidence="10">
    <location>
        <begin position="134"/>
        <end position="154"/>
    </location>
</feature>
<comment type="similarity">
    <text evidence="10">Belongs to the insect chemoreceptor superfamily. Heteromeric odorant receptor channel (TC 1.A.69) family.</text>
</comment>
<dbReference type="PANTHER" id="PTHR21137">
    <property type="entry name" value="ODORANT RECEPTOR"/>
    <property type="match status" value="1"/>
</dbReference>
<protein>
    <recommendedName>
        <fullName evidence="10">Odorant receptor</fullName>
    </recommendedName>
</protein>
<reference evidence="11" key="2">
    <citation type="journal article" date="2015" name="Int. J. Biol. Sci.">
        <title>Identification and Expression Analysis of Putative Chemosensory Receptor Genes in Microplitis mediator by Antennal Transcriptome Screening.</title>
        <authorList>
            <person name="Wang S.N."/>
            <person name="Peng Y."/>
            <person name="Lu Z.Y."/>
            <person name="Dhiloo K.H."/>
            <person name="Gu S.H."/>
            <person name="Li R.J."/>
            <person name="Zhou J.J."/>
            <person name="Zhang Y.J."/>
            <person name="Guo Y.Y."/>
        </authorList>
    </citation>
    <scope>NUCLEOTIDE SEQUENCE</scope>
</reference>
<feature type="transmembrane region" description="Helical" evidence="10">
    <location>
        <begin position="301"/>
        <end position="323"/>
    </location>
</feature>
<comment type="subcellular location">
    <subcellularLocation>
        <location evidence="1 10">Cell membrane</location>
        <topology evidence="1 10">Multi-pass membrane protein</topology>
    </subcellularLocation>
</comment>
<feature type="transmembrane region" description="Helical" evidence="10">
    <location>
        <begin position="181"/>
        <end position="206"/>
    </location>
</feature>
<dbReference type="EMBL" id="KM979233">
    <property type="protein sequence ID" value="AKO89981.1"/>
    <property type="molecule type" value="mRNA"/>
</dbReference>
<dbReference type="GO" id="GO:0005886">
    <property type="term" value="C:plasma membrane"/>
    <property type="evidence" value="ECO:0007669"/>
    <property type="project" value="UniProtKB-SubCell"/>
</dbReference>
<name>A0A0H4KCQ4_9HYME</name>
<dbReference type="AlphaFoldDB" id="A0A0H4KCQ4"/>
<evidence type="ECO:0000256" key="6">
    <source>
        <dbReference type="ARBA" id="ARBA00022989"/>
    </source>
</evidence>
<evidence type="ECO:0000256" key="7">
    <source>
        <dbReference type="ARBA" id="ARBA00023136"/>
    </source>
</evidence>